<reference evidence="2 3" key="1">
    <citation type="journal article" date="2018" name="Biotechnol. Biofuels">
        <title>Integrative visual omics of the white-rot fungus Polyporus brumalis exposes the biotechnological potential of its oxidative enzymes for delignifying raw plant biomass.</title>
        <authorList>
            <person name="Miyauchi S."/>
            <person name="Rancon A."/>
            <person name="Drula E."/>
            <person name="Hage H."/>
            <person name="Chaduli D."/>
            <person name="Favel A."/>
            <person name="Grisel S."/>
            <person name="Henrissat B."/>
            <person name="Herpoel-Gimbert I."/>
            <person name="Ruiz-Duenas F.J."/>
            <person name="Chevret D."/>
            <person name="Hainaut M."/>
            <person name="Lin J."/>
            <person name="Wang M."/>
            <person name="Pangilinan J."/>
            <person name="Lipzen A."/>
            <person name="Lesage-Meessen L."/>
            <person name="Navarro D."/>
            <person name="Riley R."/>
            <person name="Grigoriev I.V."/>
            <person name="Zhou S."/>
            <person name="Raouche S."/>
            <person name="Rosso M.N."/>
        </authorList>
    </citation>
    <scope>NUCLEOTIDE SEQUENCE [LARGE SCALE GENOMIC DNA]</scope>
    <source>
        <strain evidence="2 3">BRFM 1820</strain>
    </source>
</reference>
<dbReference type="AlphaFoldDB" id="A0A371DDM5"/>
<feature type="region of interest" description="Disordered" evidence="1">
    <location>
        <begin position="137"/>
        <end position="159"/>
    </location>
</feature>
<gene>
    <name evidence="2" type="ORF">OH76DRAFT_430787</name>
</gene>
<evidence type="ECO:0000256" key="1">
    <source>
        <dbReference type="SAM" id="MobiDB-lite"/>
    </source>
</evidence>
<accession>A0A371DDM5</accession>
<feature type="compositionally biased region" description="Basic and acidic residues" evidence="1">
    <location>
        <begin position="150"/>
        <end position="159"/>
    </location>
</feature>
<feature type="compositionally biased region" description="Polar residues" evidence="1">
    <location>
        <begin position="137"/>
        <end position="149"/>
    </location>
</feature>
<protein>
    <submittedName>
        <fullName evidence="2">Uncharacterized protein</fullName>
    </submittedName>
</protein>
<evidence type="ECO:0000313" key="2">
    <source>
        <dbReference type="EMBL" id="RDX50618.1"/>
    </source>
</evidence>
<dbReference type="Proteomes" id="UP000256964">
    <property type="component" value="Unassembled WGS sequence"/>
</dbReference>
<organism evidence="2 3">
    <name type="scientific">Lentinus brumalis</name>
    <dbReference type="NCBI Taxonomy" id="2498619"/>
    <lineage>
        <taxon>Eukaryota</taxon>
        <taxon>Fungi</taxon>
        <taxon>Dikarya</taxon>
        <taxon>Basidiomycota</taxon>
        <taxon>Agaricomycotina</taxon>
        <taxon>Agaricomycetes</taxon>
        <taxon>Polyporales</taxon>
        <taxon>Polyporaceae</taxon>
        <taxon>Lentinus</taxon>
    </lineage>
</organism>
<dbReference type="EMBL" id="KZ857398">
    <property type="protein sequence ID" value="RDX50618.1"/>
    <property type="molecule type" value="Genomic_DNA"/>
</dbReference>
<evidence type="ECO:0000313" key="3">
    <source>
        <dbReference type="Proteomes" id="UP000256964"/>
    </source>
</evidence>
<keyword evidence="3" id="KW-1185">Reference proteome</keyword>
<sequence length="159" mass="17488">MYAALGRYLSPGRVSSGDGFLVLDCLRPFPFEPRERGIVVKMGVGWTLRCKSGRNSNCGCSYANPQSSSQASVVTRLQQRSFSISLLVQCVAAVEYTSYAFSMLATLPLDAIAKPRRFLLEAHGCRHGQTIISSTRESRIVSNQSSTPQKSRESCKYPV</sequence>
<proteinExistence type="predicted"/>
<name>A0A371DDM5_9APHY</name>